<proteinExistence type="predicted"/>
<name>I7ILA0_9BURK</name>
<gene>
    <name evidence="2" type="ORF">KUM_1141</name>
</gene>
<dbReference type="Gene3D" id="2.150.10.10">
    <property type="entry name" value="Serralysin-like metalloprotease, C-terminal"/>
    <property type="match status" value="3"/>
</dbReference>
<dbReference type="HOGENOM" id="CLU_693605_0_0_4"/>
<feature type="non-terminal residue" evidence="2">
    <location>
        <position position="398"/>
    </location>
</feature>
<feature type="chain" id="PRO_5003711034" evidence="1">
    <location>
        <begin position="39"/>
        <end position="398"/>
    </location>
</feature>
<dbReference type="EMBL" id="HE681424">
    <property type="protein sequence ID" value="CCG19924.1"/>
    <property type="molecule type" value="Genomic_DNA"/>
</dbReference>
<feature type="signal peptide" evidence="1">
    <location>
        <begin position="1"/>
        <end position="38"/>
    </location>
</feature>
<protein>
    <submittedName>
        <fullName evidence="2">YadA domain protein</fullName>
    </submittedName>
</protein>
<dbReference type="AlphaFoldDB" id="I7ILA0"/>
<accession>I7ILA0</accession>
<reference evidence="2" key="1">
    <citation type="journal article" date="2012" name="Vet. Microbiol.">
        <title>Comparative genomic analyses of the Taylorellae.</title>
        <authorList>
            <person name="Hauser H."/>
            <person name="Richter D.C."/>
            <person name="van Tonder A."/>
            <person name="Clark L."/>
            <person name="Preston A."/>
        </authorList>
    </citation>
    <scope>NUCLEOTIDE SEQUENCE</scope>
    <source>
        <strain evidence="2">14/45</strain>
    </source>
</reference>
<organism evidence="2">
    <name type="scientific">Taylorella asinigenitalis 14/45</name>
    <dbReference type="NCBI Taxonomy" id="1091495"/>
    <lineage>
        <taxon>Bacteria</taxon>
        <taxon>Pseudomonadati</taxon>
        <taxon>Pseudomonadota</taxon>
        <taxon>Betaproteobacteria</taxon>
        <taxon>Burkholderiales</taxon>
        <taxon>Alcaligenaceae</taxon>
        <taxon>Taylorella</taxon>
    </lineage>
</organism>
<dbReference type="KEGG" id="tat:KUM_1141"/>
<dbReference type="InterPro" id="IPR011049">
    <property type="entry name" value="Serralysin-like_metalloprot_C"/>
</dbReference>
<evidence type="ECO:0000256" key="1">
    <source>
        <dbReference type="SAM" id="SignalP"/>
    </source>
</evidence>
<keyword evidence="1" id="KW-0732">Signal</keyword>
<evidence type="ECO:0000313" key="2">
    <source>
        <dbReference type="EMBL" id="CCG19924.1"/>
    </source>
</evidence>
<sequence length="398" mass="42051">MNKVFKSIYSEAHGKKSKSLLACAVAMSPLFSWGVALASDNLPKAERIHKASFVLTGEDSTSKSEDENLELINPDFLNSFNNPSNKSINLSSILKPKITTPYALVPGASTRQANDLPHGDVDGIGSFALNYQSNVKGDDSGAIGRSTEVIKGNGTFAIGHESKAIGWLAIAIGHRSIVEAPEKMTNQGAGYGGMALGHFTEVYGWRATVLGYASKAFDIYGLSLGHWSQSRGYGSTVVGLESYVNNEYGLALGNMNISGFNLKNQTIQNAISNDMPDHGVFITQEDPEGEVGFNKLKEELLAVAADKKVGSNITVGIQNVALYSGDVAVGYNNYAVGQTSVALGLANINQGAQSTAVGLFNEVKAGNSQVLGNRVKATQTNSVYLGDLSASDGWQTPG</sequence>
<dbReference type="SUPFAM" id="SSF101967">
    <property type="entry name" value="Adhesin YadA, collagen-binding domain"/>
    <property type="match status" value="2"/>
</dbReference>